<dbReference type="PANTHER" id="PTHR10434">
    <property type="entry name" value="1-ACYL-SN-GLYCEROL-3-PHOSPHATE ACYLTRANSFERASE"/>
    <property type="match status" value="1"/>
</dbReference>
<sequence length="266" mass="29189">MTWLRIAYAVFILSIVTLVLLPLQLIGLWLDLPIRRRVPRLWHRAACRSIGIRVHVHGGLETERPLLLIANHVSWKDILVLGSVADVAFIAKTEVRDWPIFGKLARLQKTVFVTREQKRTTGAQVNEIADRLAGGEIIVLFPEGTTSDGNRLLPIKSSLFGAASSAADQVPSQLVHVQPVAIAYTGIQGMAMGRYHRPVAAWPGSIGLLPSLVGLVKAGAIEVDVTFGEAIPFRKGDNRKALSIEATTALRTMLNFSLRGGWRKSR</sequence>
<keyword evidence="5 8" id="KW-0012">Acyltransferase</keyword>
<keyword evidence="6" id="KW-0812">Transmembrane</keyword>
<feature type="domain" description="Phospholipid/glycerol acyltransferase" evidence="7">
    <location>
        <begin position="66"/>
        <end position="185"/>
    </location>
</feature>
<evidence type="ECO:0000256" key="5">
    <source>
        <dbReference type="ARBA" id="ARBA00023315"/>
    </source>
</evidence>
<evidence type="ECO:0000256" key="2">
    <source>
        <dbReference type="ARBA" id="ARBA00022516"/>
    </source>
</evidence>
<keyword evidence="6" id="KW-0472">Membrane</keyword>
<gene>
    <name evidence="8" type="ORF">DC430_11725</name>
</gene>
<dbReference type="RefSeq" id="WP_116493071.1">
    <property type="nucleotide sequence ID" value="NZ_QDFR01000003.1"/>
</dbReference>
<evidence type="ECO:0000256" key="6">
    <source>
        <dbReference type="SAM" id="Phobius"/>
    </source>
</evidence>
<dbReference type="PANTHER" id="PTHR10434:SF64">
    <property type="entry name" value="1-ACYL-SN-GLYCEROL-3-PHOSPHATE ACYLTRANSFERASE-RELATED"/>
    <property type="match status" value="1"/>
</dbReference>
<protein>
    <submittedName>
        <fullName evidence="8">1-acyl-sn-glycerol-3-phosphate acyltransferase</fullName>
    </submittedName>
</protein>
<dbReference type="AlphaFoldDB" id="A0AA92C2T3"/>
<dbReference type="GO" id="GO:0003841">
    <property type="term" value="F:1-acylglycerol-3-phosphate O-acyltransferase activity"/>
    <property type="evidence" value="ECO:0007669"/>
    <property type="project" value="TreeGrafter"/>
</dbReference>
<proteinExistence type="predicted"/>
<dbReference type="GO" id="GO:0006654">
    <property type="term" value="P:phosphatidic acid biosynthetic process"/>
    <property type="evidence" value="ECO:0007669"/>
    <property type="project" value="TreeGrafter"/>
</dbReference>
<accession>A0AA92C2T3</accession>
<keyword evidence="4" id="KW-0443">Lipid metabolism</keyword>
<evidence type="ECO:0000256" key="1">
    <source>
        <dbReference type="ARBA" id="ARBA00005189"/>
    </source>
</evidence>
<dbReference type="CDD" id="cd07989">
    <property type="entry name" value="LPLAT_AGPAT-like"/>
    <property type="match status" value="1"/>
</dbReference>
<dbReference type="Pfam" id="PF01553">
    <property type="entry name" value="Acyltransferase"/>
    <property type="match status" value="1"/>
</dbReference>
<evidence type="ECO:0000313" key="8">
    <source>
        <dbReference type="EMBL" id="PVE53928.1"/>
    </source>
</evidence>
<comment type="pathway">
    <text evidence="1">Lipid metabolism.</text>
</comment>
<reference evidence="8 9" key="1">
    <citation type="submission" date="2018-04" db="EMBL/GenBank/DDBJ databases">
        <authorList>
            <person name="Hagen T."/>
        </authorList>
    </citation>
    <scope>NUCLEOTIDE SEQUENCE [LARGE SCALE GENOMIC DNA]</scope>
    <source>
        <strain evidence="8 9">TPD7009</strain>
    </source>
</reference>
<keyword evidence="2" id="KW-0444">Lipid biosynthesis</keyword>
<evidence type="ECO:0000256" key="4">
    <source>
        <dbReference type="ARBA" id="ARBA00023098"/>
    </source>
</evidence>
<evidence type="ECO:0000313" key="9">
    <source>
        <dbReference type="Proteomes" id="UP000244335"/>
    </source>
</evidence>
<evidence type="ECO:0000256" key="3">
    <source>
        <dbReference type="ARBA" id="ARBA00022679"/>
    </source>
</evidence>
<keyword evidence="6" id="KW-1133">Transmembrane helix</keyword>
<dbReference type="SUPFAM" id="SSF69593">
    <property type="entry name" value="Glycerol-3-phosphate (1)-acyltransferase"/>
    <property type="match status" value="1"/>
</dbReference>
<dbReference type="Proteomes" id="UP000244335">
    <property type="component" value="Unassembled WGS sequence"/>
</dbReference>
<name>A0AA92C2T3_RHIRH</name>
<dbReference type="SMART" id="SM00563">
    <property type="entry name" value="PlsC"/>
    <property type="match status" value="1"/>
</dbReference>
<organism evidence="8 9">
    <name type="scientific">Rhizobium rhizogenes</name>
    <name type="common">Agrobacterium rhizogenes</name>
    <dbReference type="NCBI Taxonomy" id="359"/>
    <lineage>
        <taxon>Bacteria</taxon>
        <taxon>Pseudomonadati</taxon>
        <taxon>Pseudomonadota</taxon>
        <taxon>Alphaproteobacteria</taxon>
        <taxon>Hyphomicrobiales</taxon>
        <taxon>Rhizobiaceae</taxon>
        <taxon>Rhizobium/Agrobacterium group</taxon>
        <taxon>Rhizobium</taxon>
    </lineage>
</organism>
<comment type="caution">
    <text evidence="8">The sequence shown here is derived from an EMBL/GenBank/DDBJ whole genome shotgun (WGS) entry which is preliminary data.</text>
</comment>
<dbReference type="EMBL" id="QDFR01000003">
    <property type="protein sequence ID" value="PVE53928.1"/>
    <property type="molecule type" value="Genomic_DNA"/>
</dbReference>
<keyword evidence="3" id="KW-0808">Transferase</keyword>
<dbReference type="InterPro" id="IPR002123">
    <property type="entry name" value="Plipid/glycerol_acylTrfase"/>
</dbReference>
<evidence type="ECO:0000259" key="7">
    <source>
        <dbReference type="SMART" id="SM00563"/>
    </source>
</evidence>
<feature type="transmembrane region" description="Helical" evidence="6">
    <location>
        <begin position="6"/>
        <end position="30"/>
    </location>
</feature>